<protein>
    <submittedName>
        <fullName evidence="1">Uncharacterized protein</fullName>
    </submittedName>
</protein>
<dbReference type="PANTHER" id="PTHR31170:SF25">
    <property type="entry name" value="BNAA09G04570D PROTEIN"/>
    <property type="match status" value="1"/>
</dbReference>
<dbReference type="AlphaFoldDB" id="A0A4D6M2P4"/>
<evidence type="ECO:0000313" key="2">
    <source>
        <dbReference type="Proteomes" id="UP000501690"/>
    </source>
</evidence>
<evidence type="ECO:0000313" key="1">
    <source>
        <dbReference type="EMBL" id="QCD95023.1"/>
    </source>
</evidence>
<name>A0A4D6M2P4_VIGUN</name>
<keyword evidence="2" id="KW-1185">Reference proteome</keyword>
<dbReference type="EMBL" id="CP039349">
    <property type="protein sequence ID" value="QCD95023.1"/>
    <property type="molecule type" value="Genomic_DNA"/>
</dbReference>
<dbReference type="Proteomes" id="UP000501690">
    <property type="component" value="Linkage Group LG5"/>
</dbReference>
<dbReference type="Pfam" id="PF03140">
    <property type="entry name" value="DUF247"/>
    <property type="match status" value="1"/>
</dbReference>
<dbReference type="PANTHER" id="PTHR31170">
    <property type="entry name" value="BNAC04G53230D PROTEIN"/>
    <property type="match status" value="1"/>
</dbReference>
<organism evidence="1 2">
    <name type="scientific">Vigna unguiculata</name>
    <name type="common">Cowpea</name>
    <dbReference type="NCBI Taxonomy" id="3917"/>
    <lineage>
        <taxon>Eukaryota</taxon>
        <taxon>Viridiplantae</taxon>
        <taxon>Streptophyta</taxon>
        <taxon>Embryophyta</taxon>
        <taxon>Tracheophyta</taxon>
        <taxon>Spermatophyta</taxon>
        <taxon>Magnoliopsida</taxon>
        <taxon>eudicotyledons</taxon>
        <taxon>Gunneridae</taxon>
        <taxon>Pentapetalae</taxon>
        <taxon>rosids</taxon>
        <taxon>fabids</taxon>
        <taxon>Fabales</taxon>
        <taxon>Fabaceae</taxon>
        <taxon>Papilionoideae</taxon>
        <taxon>50 kb inversion clade</taxon>
        <taxon>NPAAA clade</taxon>
        <taxon>indigoferoid/millettioid clade</taxon>
        <taxon>Phaseoleae</taxon>
        <taxon>Vigna</taxon>
    </lineage>
</organism>
<gene>
    <name evidence="1" type="ORF">DEO72_LG5g3114</name>
</gene>
<reference evidence="1 2" key="1">
    <citation type="submission" date="2019-04" db="EMBL/GenBank/DDBJ databases">
        <title>An improved genome assembly and genetic linkage map for asparagus bean, Vigna unguiculata ssp. sesquipedialis.</title>
        <authorList>
            <person name="Xia Q."/>
            <person name="Zhang R."/>
            <person name="Dong Y."/>
        </authorList>
    </citation>
    <scope>NUCLEOTIDE SEQUENCE [LARGE SCALE GENOMIC DNA]</scope>
    <source>
        <tissue evidence="1">Leaf</tissue>
    </source>
</reference>
<accession>A0A4D6M2P4</accession>
<proteinExistence type="predicted"/>
<dbReference type="InterPro" id="IPR004158">
    <property type="entry name" value="DUF247_pln"/>
</dbReference>
<sequence length="141" mass="16275">MASLSIFNSESDEDCWVIQINDMVSESHFSILQKIPVCIFHVPKSLSRGKPEAFSPHLVAIGPYTHFRPELYPTERFKIFAAKAVLDHFKKHELKQVVQEFHDTATFIRASYHKYLDLKDESLLYTVAIDALFLLLSLIHI</sequence>